<keyword evidence="7" id="KW-1185">Reference proteome</keyword>
<dbReference type="AlphaFoldDB" id="A0A1I0B5G6"/>
<evidence type="ECO:0000256" key="2">
    <source>
        <dbReference type="ARBA" id="ARBA00013064"/>
    </source>
</evidence>
<dbReference type="STRING" id="1526.SAMN02910262_01627"/>
<evidence type="ECO:0000256" key="3">
    <source>
        <dbReference type="ARBA" id="ARBA00022801"/>
    </source>
</evidence>
<dbReference type="GO" id="GO:0030145">
    <property type="term" value="F:manganese ion binding"/>
    <property type="evidence" value="ECO:0007669"/>
    <property type="project" value="InterPro"/>
</dbReference>
<evidence type="ECO:0000256" key="4">
    <source>
        <dbReference type="ARBA" id="ARBA00022912"/>
    </source>
</evidence>
<name>A0A1I0B5G6_9FIRM</name>
<proteinExistence type="inferred from homology"/>
<organism evidence="6 7">
    <name type="scientific">[Clostridium] aminophilum</name>
    <dbReference type="NCBI Taxonomy" id="1526"/>
    <lineage>
        <taxon>Bacteria</taxon>
        <taxon>Bacillati</taxon>
        <taxon>Bacillota</taxon>
        <taxon>Clostridia</taxon>
        <taxon>Lachnospirales</taxon>
        <taxon>Lachnospiraceae</taxon>
    </lineage>
</organism>
<dbReference type="SUPFAM" id="SSF89550">
    <property type="entry name" value="PHP domain-like"/>
    <property type="match status" value="1"/>
</dbReference>
<dbReference type="Proteomes" id="UP000199820">
    <property type="component" value="Unassembled WGS sequence"/>
</dbReference>
<dbReference type="EC" id="3.1.3.48" evidence="2"/>
<dbReference type="eggNOG" id="COG4464">
    <property type="taxonomic scope" value="Bacteria"/>
</dbReference>
<evidence type="ECO:0000256" key="5">
    <source>
        <dbReference type="ARBA" id="ARBA00051722"/>
    </source>
</evidence>
<dbReference type="Pfam" id="PF19567">
    <property type="entry name" value="CpsB_CapC"/>
    <property type="match status" value="1"/>
</dbReference>
<dbReference type="Gene3D" id="3.20.20.140">
    <property type="entry name" value="Metal-dependent hydrolases"/>
    <property type="match status" value="1"/>
</dbReference>
<sequence length="241" mass="27410">MFDIHSHIIYHIDDGSRDMEESVELIRSDVRQGATDIIATPHYYPECPGDPVRIKEKLSSIEKAVKKAGISVRLYAGNEVLYFDSMAERLKNGEILTLAGSRYTLIEFYPMESYKTILKCVRNIRNAGYLPVIAHAERFRGLRENGLDEIIGLGAYIQLSTEPIGRKGLSAVFDGETRFVRKALKRKEVHFLGTDMHRADTRPPVITDALKWISDNLDRDYANAILFGNAMKMTEDNEIDR</sequence>
<dbReference type="InterPro" id="IPR016195">
    <property type="entry name" value="Pol/histidinol_Pase-like"/>
</dbReference>
<protein>
    <recommendedName>
        <fullName evidence="2">protein-tyrosine-phosphatase</fullName>
        <ecNumber evidence="2">3.1.3.48</ecNumber>
    </recommendedName>
</protein>
<comment type="catalytic activity">
    <reaction evidence="5">
        <text>O-phospho-L-tyrosyl-[protein] + H2O = L-tyrosyl-[protein] + phosphate</text>
        <dbReference type="Rhea" id="RHEA:10684"/>
        <dbReference type="Rhea" id="RHEA-COMP:10136"/>
        <dbReference type="Rhea" id="RHEA-COMP:20101"/>
        <dbReference type="ChEBI" id="CHEBI:15377"/>
        <dbReference type="ChEBI" id="CHEBI:43474"/>
        <dbReference type="ChEBI" id="CHEBI:46858"/>
        <dbReference type="ChEBI" id="CHEBI:61978"/>
        <dbReference type="EC" id="3.1.3.48"/>
    </reaction>
</comment>
<gene>
    <name evidence="6" type="ORF">SAMN04487771_100394</name>
</gene>
<evidence type="ECO:0000313" key="6">
    <source>
        <dbReference type="EMBL" id="SET02028.1"/>
    </source>
</evidence>
<keyword evidence="3" id="KW-0378">Hydrolase</keyword>
<dbReference type="GO" id="GO:0004725">
    <property type="term" value="F:protein tyrosine phosphatase activity"/>
    <property type="evidence" value="ECO:0007669"/>
    <property type="project" value="UniProtKB-EC"/>
</dbReference>
<accession>A0A1I0B5G6</accession>
<comment type="similarity">
    <text evidence="1">Belongs to the metallo-dependent hydrolases superfamily. CpsB/CapC family.</text>
</comment>
<dbReference type="InterPro" id="IPR016667">
    <property type="entry name" value="Caps_polysacc_synth_CpsB/CapC"/>
</dbReference>
<evidence type="ECO:0000256" key="1">
    <source>
        <dbReference type="ARBA" id="ARBA00005750"/>
    </source>
</evidence>
<dbReference type="PIRSF" id="PIRSF016557">
    <property type="entry name" value="Caps_synth_CpsB"/>
    <property type="match status" value="1"/>
</dbReference>
<dbReference type="PANTHER" id="PTHR39181">
    <property type="entry name" value="TYROSINE-PROTEIN PHOSPHATASE YWQE"/>
    <property type="match status" value="1"/>
</dbReference>
<dbReference type="PANTHER" id="PTHR39181:SF1">
    <property type="entry name" value="TYROSINE-PROTEIN PHOSPHATASE YWQE"/>
    <property type="match status" value="1"/>
</dbReference>
<reference evidence="6 7" key="1">
    <citation type="submission" date="2016-10" db="EMBL/GenBank/DDBJ databases">
        <authorList>
            <person name="de Groot N.N."/>
        </authorList>
    </citation>
    <scope>NUCLEOTIDE SEQUENCE [LARGE SCALE GENOMIC DNA]</scope>
    <source>
        <strain evidence="6 7">KH1P1</strain>
    </source>
</reference>
<dbReference type="RefSeq" id="WP_074648312.1">
    <property type="nucleotide sequence ID" value="NZ_FOIL01000003.1"/>
</dbReference>
<dbReference type="OrthoDB" id="9788539at2"/>
<keyword evidence="4" id="KW-0904">Protein phosphatase</keyword>
<evidence type="ECO:0000313" key="7">
    <source>
        <dbReference type="Proteomes" id="UP000199820"/>
    </source>
</evidence>
<dbReference type="EMBL" id="FOIL01000003">
    <property type="protein sequence ID" value="SET02028.1"/>
    <property type="molecule type" value="Genomic_DNA"/>
</dbReference>